<evidence type="ECO:0000256" key="4">
    <source>
        <dbReference type="ARBA" id="ARBA00022723"/>
    </source>
</evidence>
<dbReference type="Pfam" id="PF04055">
    <property type="entry name" value="Radical_SAM"/>
    <property type="match status" value="1"/>
</dbReference>
<dbReference type="PIRSF" id="PIRSF000371">
    <property type="entry name" value="PFL_act_enz"/>
    <property type="match status" value="1"/>
</dbReference>
<dbReference type="RefSeq" id="WP_262590701.1">
    <property type="nucleotide sequence ID" value="NZ_JAOQJQ010000001.1"/>
</dbReference>
<keyword evidence="3" id="KW-0949">S-adenosyl-L-methionine</keyword>
<sequence>MNTTIKKGLIYDIQPFSIQDGPGIRTTVFLKGCPLRCPWCHSPESQEFHPQLCWISMRCTGCHTCISKCPNQAITVPFTKNSTESSPSLCQISINRGKCVNCGTCTQTCLPQALFLSGSEYTADQVLEIVQKDLPFYRTSGGGVTISGGEALSQPEFTLELLKALKTLNIHTAIDTTGFAGTEIIYQILPLTDLFLYDLKHMDSKIHKTITGVPNEQILNNARLIAASGGKLQIRIPLITGFNTDIYNLRAAAEFCRQIRQSITAIQLLPYHDLGNAKYPRLGRETNIFTTAPVTDECIRQCKEIFSSVKVPVTVH</sequence>
<evidence type="ECO:0000259" key="8">
    <source>
        <dbReference type="PROSITE" id="PS51379"/>
    </source>
</evidence>
<accession>A0ABT2THC0</accession>
<comment type="catalytic activity">
    <reaction evidence="7">
        <text>glycyl-[protein] + reduced [flavodoxin] + S-adenosyl-L-methionine = glycin-2-yl radical-[protein] + semiquinone [flavodoxin] + 5'-deoxyadenosine + L-methionine + H(+)</text>
        <dbReference type="Rhea" id="RHEA:61976"/>
        <dbReference type="Rhea" id="RHEA-COMP:10622"/>
        <dbReference type="Rhea" id="RHEA-COMP:14480"/>
        <dbReference type="Rhea" id="RHEA-COMP:15993"/>
        <dbReference type="Rhea" id="RHEA-COMP:15994"/>
        <dbReference type="ChEBI" id="CHEBI:15378"/>
        <dbReference type="ChEBI" id="CHEBI:17319"/>
        <dbReference type="ChEBI" id="CHEBI:29947"/>
        <dbReference type="ChEBI" id="CHEBI:32722"/>
        <dbReference type="ChEBI" id="CHEBI:57618"/>
        <dbReference type="ChEBI" id="CHEBI:57844"/>
        <dbReference type="ChEBI" id="CHEBI:59789"/>
        <dbReference type="ChEBI" id="CHEBI:140311"/>
    </reaction>
</comment>
<dbReference type="InterPro" id="IPR012839">
    <property type="entry name" value="Organic_radical_activase"/>
</dbReference>
<keyword evidence="5" id="KW-0408">Iron</keyword>
<keyword evidence="6" id="KW-0411">Iron-sulfur</keyword>
<feature type="domain" description="Radical SAM core" evidence="9">
    <location>
        <begin position="19"/>
        <end position="310"/>
    </location>
</feature>
<dbReference type="InterPro" id="IPR040074">
    <property type="entry name" value="BssD/PflA/YjjW"/>
</dbReference>
<dbReference type="InterPro" id="IPR017896">
    <property type="entry name" value="4Fe4S_Fe-S-bd"/>
</dbReference>
<dbReference type="Proteomes" id="UP001652442">
    <property type="component" value="Unassembled WGS sequence"/>
</dbReference>
<comment type="caution">
    <text evidence="10">The sequence shown here is derived from an EMBL/GenBank/DDBJ whole genome shotgun (WGS) entry which is preliminary data.</text>
</comment>
<keyword evidence="4" id="KW-0479">Metal-binding</keyword>
<dbReference type="Gene3D" id="3.80.30.10">
    <property type="entry name" value="pyruvate-formate lyase- activating enzyme"/>
    <property type="match status" value="1"/>
</dbReference>
<keyword evidence="11" id="KW-1185">Reference proteome</keyword>
<dbReference type="InterPro" id="IPR058240">
    <property type="entry name" value="rSAM_sf"/>
</dbReference>
<name>A0ABT2THC0_9FIRM</name>
<dbReference type="NCBIfam" id="TIGR02494">
    <property type="entry name" value="PFLE_PFLC"/>
    <property type="match status" value="1"/>
</dbReference>
<dbReference type="InterPro" id="IPR034457">
    <property type="entry name" value="Organic_radical-activating"/>
</dbReference>
<dbReference type="InterPro" id="IPR017900">
    <property type="entry name" value="4Fe4S_Fe_S_CS"/>
</dbReference>
<comment type="cofactor">
    <cofactor evidence="1">
        <name>[4Fe-4S] cluster</name>
        <dbReference type="ChEBI" id="CHEBI:49883"/>
    </cofactor>
</comment>
<dbReference type="PANTHER" id="PTHR30352">
    <property type="entry name" value="PYRUVATE FORMATE-LYASE-ACTIVATING ENZYME"/>
    <property type="match status" value="1"/>
</dbReference>
<evidence type="ECO:0000256" key="7">
    <source>
        <dbReference type="ARBA" id="ARBA00047365"/>
    </source>
</evidence>
<dbReference type="PROSITE" id="PS51918">
    <property type="entry name" value="RADICAL_SAM"/>
    <property type="match status" value="1"/>
</dbReference>
<reference evidence="10 11" key="1">
    <citation type="journal article" date="2021" name="ISME Commun">
        <title>Automated analysis of genomic sequences facilitates high-throughput and comprehensive description of bacteria.</title>
        <authorList>
            <person name="Hitch T.C.A."/>
        </authorList>
    </citation>
    <scope>NUCLEOTIDE SEQUENCE [LARGE SCALE GENOMIC DNA]</scope>
    <source>
        <strain evidence="10 11">Sanger_109</strain>
    </source>
</reference>
<dbReference type="CDD" id="cd01335">
    <property type="entry name" value="Radical_SAM"/>
    <property type="match status" value="1"/>
</dbReference>
<dbReference type="Pfam" id="PF12838">
    <property type="entry name" value="Fer4_7"/>
    <property type="match status" value="1"/>
</dbReference>
<keyword evidence="2" id="KW-0004">4Fe-4S</keyword>
<evidence type="ECO:0000313" key="11">
    <source>
        <dbReference type="Proteomes" id="UP001652442"/>
    </source>
</evidence>
<evidence type="ECO:0000259" key="9">
    <source>
        <dbReference type="PROSITE" id="PS51918"/>
    </source>
</evidence>
<dbReference type="PROSITE" id="PS00198">
    <property type="entry name" value="4FE4S_FER_1"/>
    <property type="match status" value="1"/>
</dbReference>
<dbReference type="EMBL" id="JAOQJQ010000001">
    <property type="protein sequence ID" value="MCU6761584.1"/>
    <property type="molecule type" value="Genomic_DNA"/>
</dbReference>
<dbReference type="SUPFAM" id="SSF54862">
    <property type="entry name" value="4Fe-4S ferredoxins"/>
    <property type="match status" value="1"/>
</dbReference>
<evidence type="ECO:0000256" key="3">
    <source>
        <dbReference type="ARBA" id="ARBA00022691"/>
    </source>
</evidence>
<dbReference type="SFLD" id="SFLDS00029">
    <property type="entry name" value="Radical_SAM"/>
    <property type="match status" value="1"/>
</dbReference>
<gene>
    <name evidence="10" type="ORF">OCV88_04415</name>
</gene>
<organism evidence="10 11">
    <name type="scientific">Brotonthovivens ammoniilytica</name>
    <dbReference type="NCBI Taxonomy" id="2981725"/>
    <lineage>
        <taxon>Bacteria</taxon>
        <taxon>Bacillati</taxon>
        <taxon>Bacillota</taxon>
        <taxon>Clostridia</taxon>
        <taxon>Lachnospirales</taxon>
        <taxon>Lachnospiraceae</taxon>
        <taxon>Brotonthovivens</taxon>
    </lineage>
</organism>
<evidence type="ECO:0000256" key="6">
    <source>
        <dbReference type="ARBA" id="ARBA00023014"/>
    </source>
</evidence>
<feature type="domain" description="4Fe-4S ferredoxin-type" evidence="8">
    <location>
        <begin position="50"/>
        <end position="79"/>
    </location>
</feature>
<evidence type="ECO:0000256" key="1">
    <source>
        <dbReference type="ARBA" id="ARBA00001966"/>
    </source>
</evidence>
<dbReference type="Pfam" id="PF13353">
    <property type="entry name" value="Fer4_12"/>
    <property type="match status" value="1"/>
</dbReference>
<dbReference type="SUPFAM" id="SSF102114">
    <property type="entry name" value="Radical SAM enzymes"/>
    <property type="match status" value="1"/>
</dbReference>
<protein>
    <submittedName>
        <fullName evidence="10">Glycyl-radical enzyme activating protein</fullName>
    </submittedName>
</protein>
<feature type="domain" description="4Fe-4S ferredoxin-type" evidence="8">
    <location>
        <begin position="90"/>
        <end position="119"/>
    </location>
</feature>
<dbReference type="SFLD" id="SFLDG01066">
    <property type="entry name" value="organic_radical-activating_enz"/>
    <property type="match status" value="1"/>
</dbReference>
<evidence type="ECO:0000256" key="2">
    <source>
        <dbReference type="ARBA" id="ARBA00022485"/>
    </source>
</evidence>
<evidence type="ECO:0000313" key="10">
    <source>
        <dbReference type="EMBL" id="MCU6761584.1"/>
    </source>
</evidence>
<dbReference type="SFLD" id="SFLDG01118">
    <property type="entry name" value="activating_enzymes__group_2"/>
    <property type="match status" value="1"/>
</dbReference>
<dbReference type="Gene3D" id="3.30.70.3270">
    <property type="match status" value="1"/>
</dbReference>
<dbReference type="InterPro" id="IPR007197">
    <property type="entry name" value="rSAM"/>
</dbReference>
<dbReference type="PROSITE" id="PS51379">
    <property type="entry name" value="4FE4S_FER_2"/>
    <property type="match status" value="2"/>
</dbReference>
<proteinExistence type="predicted"/>
<dbReference type="PANTHER" id="PTHR30352:SF4">
    <property type="entry name" value="PYRUVATE FORMATE-LYASE 2-ACTIVATING ENZYME"/>
    <property type="match status" value="1"/>
</dbReference>
<evidence type="ECO:0000256" key="5">
    <source>
        <dbReference type="ARBA" id="ARBA00023004"/>
    </source>
</evidence>